<evidence type="ECO:0000256" key="3">
    <source>
        <dbReference type="ARBA" id="ARBA00022670"/>
    </source>
</evidence>
<dbReference type="SMART" id="SM00020">
    <property type="entry name" value="Tryp_SPc"/>
    <property type="match status" value="1"/>
</dbReference>
<sequence>MTKLPAPVGIRVLAAAFATALCGFSPATFALPPLQALALSATVQEEGDEDDVVEEEPADDVDEEPADEEPADEDQVDEAQADEEESAAGPVADDDAEDPPAAQQQDESDDDADTGAASGNDDANADSPAAVRDSASADADEEDANEEAGDDYADDSWASGWVVDDGNEADDAIPVDHSVFGNDEVWQVVEEDEGGQADADSPGGSMPTIRTSKRTPGKSDRKPPRRPGDDEDTVYSFGGLPVTAQSVPWQAQILYPAAPPRPNDKRPAWQRQHYCGGALIAPDWVVTAAHCIDQNEVDQGFKVRLGAQDISKGDGVLYRIDRIVRHSQYNNESNDVNHPPNMYANDIALVHIVADGKPVPIDSRRIRQIPLNQKALPPAIPVSATGWGVTGSSEAANTMNAVLLRVDLQAMPNPVCQQRPGYGPQKIKDGVFCASNPARSTCRGDSGGPVILTNGTPLLVGIVSWGKKACAGDGRPGVYTRIDRYTQWISDAMKLPPGKNRLP</sequence>
<feature type="chain" id="PRO_5045106326" description="Peptidase S1 domain-containing protein" evidence="8">
    <location>
        <begin position="31"/>
        <end position="503"/>
    </location>
</feature>
<feature type="compositionally biased region" description="Acidic residues" evidence="7">
    <location>
        <begin position="45"/>
        <end position="98"/>
    </location>
</feature>
<feature type="signal peptide" evidence="8">
    <location>
        <begin position="1"/>
        <end position="30"/>
    </location>
</feature>
<dbReference type="PROSITE" id="PS00134">
    <property type="entry name" value="TRYPSIN_HIS"/>
    <property type="match status" value="1"/>
</dbReference>
<comment type="caution">
    <text evidence="10">The sequence shown here is derived from an EMBL/GenBank/DDBJ whole genome shotgun (WGS) entry which is preliminary data.</text>
</comment>
<keyword evidence="6" id="KW-0720">Serine protease</keyword>
<feature type="compositionally biased region" description="Acidic residues" evidence="7">
    <location>
        <begin position="138"/>
        <end position="154"/>
    </location>
</feature>
<dbReference type="EMBL" id="QOVG01000010">
    <property type="protein sequence ID" value="NDK39958.1"/>
    <property type="molecule type" value="Genomic_DNA"/>
</dbReference>
<dbReference type="InterPro" id="IPR043504">
    <property type="entry name" value="Peptidase_S1_PA_chymotrypsin"/>
</dbReference>
<dbReference type="InterPro" id="IPR001314">
    <property type="entry name" value="Peptidase_S1A"/>
</dbReference>
<evidence type="ECO:0000256" key="6">
    <source>
        <dbReference type="RuleBase" id="RU363034"/>
    </source>
</evidence>
<keyword evidence="2" id="KW-0964">Secreted</keyword>
<evidence type="ECO:0000256" key="4">
    <source>
        <dbReference type="ARBA" id="ARBA00022801"/>
    </source>
</evidence>
<keyword evidence="5" id="KW-1015">Disulfide bond</keyword>
<keyword evidence="8" id="KW-0732">Signal</keyword>
<dbReference type="InterPro" id="IPR001254">
    <property type="entry name" value="Trypsin_dom"/>
</dbReference>
<feature type="compositionally biased region" description="Low complexity" evidence="7">
    <location>
        <begin position="114"/>
        <end position="137"/>
    </location>
</feature>
<feature type="domain" description="Peptidase S1" evidence="9">
    <location>
        <begin position="236"/>
        <end position="494"/>
    </location>
</feature>
<evidence type="ECO:0000256" key="1">
    <source>
        <dbReference type="ARBA" id="ARBA00004613"/>
    </source>
</evidence>
<comment type="subcellular location">
    <subcellularLocation>
        <location evidence="1">Secreted</location>
    </subcellularLocation>
</comment>
<keyword evidence="3 6" id="KW-0645">Protease</keyword>
<evidence type="ECO:0000256" key="2">
    <source>
        <dbReference type="ARBA" id="ARBA00022525"/>
    </source>
</evidence>
<evidence type="ECO:0000313" key="10">
    <source>
        <dbReference type="EMBL" id="NDK39958.1"/>
    </source>
</evidence>
<dbReference type="PROSITE" id="PS00135">
    <property type="entry name" value="TRYPSIN_SER"/>
    <property type="match status" value="1"/>
</dbReference>
<organism evidence="10 11">
    <name type="scientific">Pseudoxanthomonas gei</name>
    <dbReference type="NCBI Taxonomy" id="1383030"/>
    <lineage>
        <taxon>Bacteria</taxon>
        <taxon>Pseudomonadati</taxon>
        <taxon>Pseudomonadota</taxon>
        <taxon>Gammaproteobacteria</taxon>
        <taxon>Lysobacterales</taxon>
        <taxon>Lysobacteraceae</taxon>
        <taxon>Pseudoxanthomonas</taxon>
    </lineage>
</organism>
<evidence type="ECO:0000313" key="11">
    <source>
        <dbReference type="Proteomes" id="UP001429354"/>
    </source>
</evidence>
<proteinExistence type="predicted"/>
<dbReference type="Pfam" id="PF00089">
    <property type="entry name" value="Trypsin"/>
    <property type="match status" value="1"/>
</dbReference>
<dbReference type="SUPFAM" id="SSF50494">
    <property type="entry name" value="Trypsin-like serine proteases"/>
    <property type="match status" value="1"/>
</dbReference>
<dbReference type="Gene3D" id="2.40.10.10">
    <property type="entry name" value="Trypsin-like serine proteases"/>
    <property type="match status" value="2"/>
</dbReference>
<dbReference type="InterPro" id="IPR033116">
    <property type="entry name" value="TRYPSIN_SER"/>
</dbReference>
<dbReference type="PANTHER" id="PTHR24264">
    <property type="entry name" value="TRYPSIN-RELATED"/>
    <property type="match status" value="1"/>
</dbReference>
<dbReference type="PROSITE" id="PS50240">
    <property type="entry name" value="TRYPSIN_DOM"/>
    <property type="match status" value="1"/>
</dbReference>
<dbReference type="InterPro" id="IPR050127">
    <property type="entry name" value="Serine_Proteases_S1"/>
</dbReference>
<keyword evidence="4 6" id="KW-0378">Hydrolase</keyword>
<dbReference type="CDD" id="cd00190">
    <property type="entry name" value="Tryp_SPc"/>
    <property type="match status" value="1"/>
</dbReference>
<dbReference type="PANTHER" id="PTHR24264:SF65">
    <property type="entry name" value="SRCR DOMAIN-CONTAINING PROTEIN"/>
    <property type="match status" value="1"/>
</dbReference>
<gene>
    <name evidence="10" type="ORF">DT603_14030</name>
</gene>
<name>A0ABX0AED5_9GAMM</name>
<dbReference type="RefSeq" id="WP_162350616.1">
    <property type="nucleotide sequence ID" value="NZ_QOVG01000010.1"/>
</dbReference>
<dbReference type="InterPro" id="IPR009003">
    <property type="entry name" value="Peptidase_S1_PA"/>
</dbReference>
<dbReference type="InterPro" id="IPR018114">
    <property type="entry name" value="TRYPSIN_HIS"/>
</dbReference>
<evidence type="ECO:0000256" key="7">
    <source>
        <dbReference type="SAM" id="MobiDB-lite"/>
    </source>
</evidence>
<evidence type="ECO:0000259" key="9">
    <source>
        <dbReference type="PROSITE" id="PS50240"/>
    </source>
</evidence>
<dbReference type="Proteomes" id="UP001429354">
    <property type="component" value="Unassembled WGS sequence"/>
</dbReference>
<evidence type="ECO:0000256" key="8">
    <source>
        <dbReference type="SAM" id="SignalP"/>
    </source>
</evidence>
<dbReference type="PRINTS" id="PR00722">
    <property type="entry name" value="CHYMOTRYPSIN"/>
</dbReference>
<evidence type="ECO:0000256" key="5">
    <source>
        <dbReference type="ARBA" id="ARBA00023157"/>
    </source>
</evidence>
<reference evidence="10 11" key="1">
    <citation type="submission" date="2018-07" db="EMBL/GenBank/DDBJ databases">
        <title>Whole genome Sequencing of Pseudoxanthomonas gei KCTC 32298 (T).</title>
        <authorList>
            <person name="Kumar S."/>
            <person name="Bansal K."/>
            <person name="Kaur A."/>
            <person name="Patil P."/>
            <person name="Sharma S."/>
            <person name="Patil P.B."/>
        </authorList>
    </citation>
    <scope>NUCLEOTIDE SEQUENCE [LARGE SCALE GENOMIC DNA]</scope>
    <source>
        <strain evidence="10 11">KCTC 32298</strain>
    </source>
</reference>
<protein>
    <recommendedName>
        <fullName evidence="9">Peptidase S1 domain-containing protein</fullName>
    </recommendedName>
</protein>
<accession>A0ABX0AED5</accession>
<keyword evidence="11" id="KW-1185">Reference proteome</keyword>
<feature type="region of interest" description="Disordered" evidence="7">
    <location>
        <begin position="41"/>
        <end position="234"/>
    </location>
</feature>
<feature type="compositionally biased region" description="Basic and acidic residues" evidence="7">
    <location>
        <begin position="217"/>
        <end position="228"/>
    </location>
</feature>